<comment type="caution">
    <text evidence="4">The sequence shown here is derived from an EMBL/GenBank/DDBJ whole genome shotgun (WGS) entry which is preliminary data.</text>
</comment>
<feature type="transmembrane region" description="Helical" evidence="1">
    <location>
        <begin position="124"/>
        <end position="151"/>
    </location>
</feature>
<dbReference type="AlphaFoldDB" id="A0A0F9JKD1"/>
<feature type="transmembrane region" description="Helical" evidence="1">
    <location>
        <begin position="12"/>
        <end position="30"/>
    </location>
</feature>
<organism evidence="4">
    <name type="scientific">marine sediment metagenome</name>
    <dbReference type="NCBI Taxonomy" id="412755"/>
    <lineage>
        <taxon>unclassified sequences</taxon>
        <taxon>metagenomes</taxon>
        <taxon>ecological metagenomes</taxon>
    </lineage>
</organism>
<dbReference type="Pfam" id="PF11893">
    <property type="entry name" value="DUF3413"/>
    <property type="match status" value="1"/>
</dbReference>
<dbReference type="InterPro" id="IPR017850">
    <property type="entry name" value="Alkaline_phosphatase_core_sf"/>
</dbReference>
<dbReference type="PIRSF" id="PIRSF004950">
    <property type="entry name" value="Mmb_sulf_HI0842"/>
    <property type="match status" value="1"/>
</dbReference>
<keyword evidence="1" id="KW-0812">Transmembrane</keyword>
<dbReference type="InterPro" id="IPR000917">
    <property type="entry name" value="Sulfatase_N"/>
</dbReference>
<proteinExistence type="predicted"/>
<dbReference type="SUPFAM" id="SSF53649">
    <property type="entry name" value="Alkaline phosphatase-like"/>
    <property type="match status" value="1"/>
</dbReference>
<dbReference type="CDD" id="cd16148">
    <property type="entry name" value="sulfatase_like"/>
    <property type="match status" value="1"/>
</dbReference>
<dbReference type="PANTHER" id="PTHR43751:SF3">
    <property type="entry name" value="SULFATASE N-TERMINAL DOMAIN-CONTAINING PROTEIN"/>
    <property type="match status" value="1"/>
</dbReference>
<feature type="transmembrane region" description="Helical" evidence="1">
    <location>
        <begin position="42"/>
        <end position="66"/>
    </location>
</feature>
<dbReference type="InterPro" id="IPR024588">
    <property type="entry name" value="YejM_N"/>
</dbReference>
<reference evidence="4" key="1">
    <citation type="journal article" date="2015" name="Nature">
        <title>Complex archaea that bridge the gap between prokaryotes and eukaryotes.</title>
        <authorList>
            <person name="Spang A."/>
            <person name="Saw J.H."/>
            <person name="Jorgensen S.L."/>
            <person name="Zaremba-Niedzwiedzka K."/>
            <person name="Martijn J."/>
            <person name="Lind A.E."/>
            <person name="van Eijk R."/>
            <person name="Schleper C."/>
            <person name="Guy L."/>
            <person name="Ettema T.J."/>
        </authorList>
    </citation>
    <scope>NUCLEOTIDE SEQUENCE</scope>
</reference>
<evidence type="ECO:0000259" key="2">
    <source>
        <dbReference type="Pfam" id="PF00884"/>
    </source>
</evidence>
<dbReference type="InterPro" id="IPR052701">
    <property type="entry name" value="GAG_Ulvan_Degrading_Sulfatases"/>
</dbReference>
<evidence type="ECO:0000259" key="3">
    <source>
        <dbReference type="Pfam" id="PF11893"/>
    </source>
</evidence>
<dbReference type="Pfam" id="PF00884">
    <property type="entry name" value="Sulfatase"/>
    <property type="match status" value="1"/>
</dbReference>
<dbReference type="PANTHER" id="PTHR43751">
    <property type="entry name" value="SULFATASE"/>
    <property type="match status" value="1"/>
</dbReference>
<feature type="transmembrane region" description="Helical" evidence="1">
    <location>
        <begin position="78"/>
        <end position="104"/>
    </location>
</feature>
<feature type="transmembrane region" description="Helical" evidence="1">
    <location>
        <begin position="163"/>
        <end position="181"/>
    </location>
</feature>
<evidence type="ECO:0000313" key="4">
    <source>
        <dbReference type="EMBL" id="KKM70088.1"/>
    </source>
</evidence>
<evidence type="ECO:0008006" key="5">
    <source>
        <dbReference type="Google" id="ProtNLM"/>
    </source>
</evidence>
<dbReference type="EMBL" id="LAZR01009881">
    <property type="protein sequence ID" value="KKM70088.1"/>
    <property type="molecule type" value="Genomic_DNA"/>
</dbReference>
<accession>A0A0F9JKD1</accession>
<keyword evidence="1" id="KW-1133">Transmembrane helix</keyword>
<protein>
    <recommendedName>
        <fullName evidence="5">Sulfatase N-terminal domain-containing protein</fullName>
    </recommendedName>
</protein>
<feature type="domain" description="Inner membrane protein YejM N-terminal" evidence="3">
    <location>
        <begin position="11"/>
        <end position="224"/>
    </location>
</feature>
<gene>
    <name evidence="4" type="ORF">LCGC14_1444220</name>
</gene>
<dbReference type="InterPro" id="IPR012159">
    <property type="entry name" value="YejM-like"/>
</dbReference>
<sequence length="621" mass="71711">MNELSQHLRLYFTFLYIVMFGMLMLFWPYAHADTPQLKLYLLISSAAYSLLFLLPAIFITFISRLLKTVLLRNEGYKLIFVTAWLSSSLSILLIYADYQIYTLYEYHFNAFVWNLLTTSGGIDALGITLATQLTVVAEVIAFLILTLFLLWLSGQLALRIKFITKRAFVSFISIMLLVSIGEETVYAYSIYTGKDDLIRVSSVIPYHLKSSAHSFFKRLNIKQTSLTNLRLAHGIIDYPLSEISSKTKQSYPNIIMLVAESFRWDLLDPVTTPNLWELSKRSLNFQQHYSGGNRTRMGMLSMFYGLYAPYWYGLQEQKIAPVMMEQLRSKGYQFALHTSQSFDYPELRDTVFQGMDERDMEELKTGEPWKRDQQNISDIIDKLNERDKQKPFFGFMFFEATHAPYSFSDKDIVKTNYLAEMNYADLNLRNDIDKIHNRYINAAHSVDAQAGRLIDYLNKSGLSDNTIILFTGDHGEEFMENGHWGHGHNEMFPEQQIHVPLILSIPNVEPQLIGHKTSHIQIPQTLMERIGVITPYQGYSLADDLFTKLPFLVAGNYNYLCIIDDKHKLTFPFTSSDYFHYTVFETDDSSIKSEDKSAIIAQMRGDINTVINESNRFIKSD</sequence>
<name>A0A0F9JKD1_9ZZZZ</name>
<keyword evidence="1" id="KW-0472">Membrane</keyword>
<dbReference type="Gene3D" id="3.40.720.10">
    <property type="entry name" value="Alkaline Phosphatase, subunit A"/>
    <property type="match status" value="1"/>
</dbReference>
<feature type="domain" description="Sulfatase N-terminal" evidence="2">
    <location>
        <begin position="252"/>
        <end position="532"/>
    </location>
</feature>
<evidence type="ECO:0000256" key="1">
    <source>
        <dbReference type="SAM" id="Phobius"/>
    </source>
</evidence>